<name>A0A2P2INX0_RHIMU</name>
<dbReference type="AlphaFoldDB" id="A0A2P2INX0"/>
<reference evidence="1" key="1">
    <citation type="submission" date="2018-02" db="EMBL/GenBank/DDBJ databases">
        <title>Rhizophora mucronata_Transcriptome.</title>
        <authorList>
            <person name="Meera S.P."/>
            <person name="Sreeshan A."/>
            <person name="Augustine A."/>
        </authorList>
    </citation>
    <scope>NUCLEOTIDE SEQUENCE</scope>
    <source>
        <tissue evidence="1">Leaf</tissue>
    </source>
</reference>
<proteinExistence type="predicted"/>
<dbReference type="EMBL" id="GGEC01002446">
    <property type="protein sequence ID" value="MBW82929.1"/>
    <property type="molecule type" value="Transcribed_RNA"/>
</dbReference>
<protein>
    <submittedName>
        <fullName evidence="1">Uncharacterized protein</fullName>
    </submittedName>
</protein>
<accession>A0A2P2INX0</accession>
<evidence type="ECO:0000313" key="1">
    <source>
        <dbReference type="EMBL" id="MBW82929.1"/>
    </source>
</evidence>
<sequence length="36" mass="4166">MFSHLVLGKTDACNEQKDYTPPLRIEVFSLQIQDID</sequence>
<organism evidence="1">
    <name type="scientific">Rhizophora mucronata</name>
    <name type="common">Asiatic mangrove</name>
    <dbReference type="NCBI Taxonomy" id="61149"/>
    <lineage>
        <taxon>Eukaryota</taxon>
        <taxon>Viridiplantae</taxon>
        <taxon>Streptophyta</taxon>
        <taxon>Embryophyta</taxon>
        <taxon>Tracheophyta</taxon>
        <taxon>Spermatophyta</taxon>
        <taxon>Magnoliopsida</taxon>
        <taxon>eudicotyledons</taxon>
        <taxon>Gunneridae</taxon>
        <taxon>Pentapetalae</taxon>
        <taxon>rosids</taxon>
        <taxon>fabids</taxon>
        <taxon>Malpighiales</taxon>
        <taxon>Rhizophoraceae</taxon>
        <taxon>Rhizophora</taxon>
    </lineage>
</organism>